<protein>
    <recommendedName>
        <fullName evidence="4">Methyltransferase domain-containing protein</fullName>
    </recommendedName>
</protein>
<organism evidence="2 3">
    <name type="scientific">Blastomyces percursus</name>
    <dbReference type="NCBI Taxonomy" id="1658174"/>
    <lineage>
        <taxon>Eukaryota</taxon>
        <taxon>Fungi</taxon>
        <taxon>Dikarya</taxon>
        <taxon>Ascomycota</taxon>
        <taxon>Pezizomycotina</taxon>
        <taxon>Eurotiomycetes</taxon>
        <taxon>Eurotiomycetidae</taxon>
        <taxon>Onygenales</taxon>
        <taxon>Ajellomycetaceae</taxon>
        <taxon>Blastomyces</taxon>
    </lineage>
</organism>
<sequence>MSSKSKKNTNSFPGACRELLDRVLQTAGLDDGDSTRVGANDDTIVASATGVDCLARTNSRSTHTSLRREGNTDKKTAKSGVRRVILDVGFGCGEQTLYLARKKVAVRQAHGCSGEAARLISPDDNGEKEDRETILRDKNTRAGSAVHPPPETTPLFHHYIGITLEKTQCAFAQSRVVEAARNCNTSVDKDSGSSQDWGETRKQPIGGVIELFCGDAAKPHAWSEEIQRSISTAFRKGEYAEEGVKDDVGKNPAEERYVLGLDTLYHFSPSRQELFEFSYSTLQATILAFDLFLPPKSHSSSPLDTIKRSLNTFALRCLTPALSAPYSNFVTIVEYKCLLEKAGYGPEDITIEDITEDVFPGLAQFFGERIQEMSALGLKGFTKWRVSEWLFRWLASGQVLRAGIVVAKWKGSPLGTI</sequence>
<dbReference type="EMBL" id="LGTZ01001222">
    <property type="protein sequence ID" value="OJD21954.1"/>
    <property type="molecule type" value="Genomic_DNA"/>
</dbReference>
<evidence type="ECO:0000313" key="2">
    <source>
        <dbReference type="EMBL" id="OJD21954.1"/>
    </source>
</evidence>
<accession>A0A1J9Q1H0</accession>
<name>A0A1J9Q1H0_9EURO</name>
<dbReference type="AlphaFoldDB" id="A0A1J9Q1H0"/>
<dbReference type="VEuPathDB" id="FungiDB:ACJ73_06704"/>
<evidence type="ECO:0000313" key="3">
    <source>
        <dbReference type="Proteomes" id="UP000242791"/>
    </source>
</evidence>
<dbReference type="Gene3D" id="3.40.50.150">
    <property type="entry name" value="Vaccinia Virus protein VP39"/>
    <property type="match status" value="1"/>
</dbReference>
<dbReference type="OrthoDB" id="61390at2759"/>
<dbReference type="InterPro" id="IPR029063">
    <property type="entry name" value="SAM-dependent_MTases_sf"/>
</dbReference>
<dbReference type="STRING" id="1658174.A0A1J9Q1H0"/>
<reference evidence="2 3" key="1">
    <citation type="submission" date="2015-08" db="EMBL/GenBank/DDBJ databases">
        <title>Emmonsia species relationships and genome sequence.</title>
        <authorList>
            <person name="Cuomo C.A."/>
            <person name="Schwartz I.S."/>
            <person name="Kenyon C."/>
            <person name="De Hoog G.S."/>
            <person name="Govender N.P."/>
            <person name="Botha A."/>
            <person name="Moreno L."/>
            <person name="De Vries M."/>
            <person name="Munoz J.F."/>
            <person name="Stielow J.B."/>
        </authorList>
    </citation>
    <scope>NUCLEOTIDE SEQUENCE [LARGE SCALE GENOMIC DNA]</scope>
    <source>
        <strain evidence="2 3">EI222</strain>
    </source>
</reference>
<feature type="region of interest" description="Disordered" evidence="1">
    <location>
        <begin position="56"/>
        <end position="75"/>
    </location>
</feature>
<evidence type="ECO:0000256" key="1">
    <source>
        <dbReference type="SAM" id="MobiDB-lite"/>
    </source>
</evidence>
<keyword evidence="3" id="KW-1185">Reference proteome</keyword>
<feature type="compositionally biased region" description="Basic and acidic residues" evidence="1">
    <location>
        <begin position="66"/>
        <end position="75"/>
    </location>
</feature>
<dbReference type="Proteomes" id="UP000242791">
    <property type="component" value="Unassembled WGS sequence"/>
</dbReference>
<proteinExistence type="predicted"/>
<comment type="caution">
    <text evidence="2">The sequence shown here is derived from an EMBL/GenBank/DDBJ whole genome shotgun (WGS) entry which is preliminary data.</text>
</comment>
<gene>
    <name evidence="2" type="ORF">ACJ73_06704</name>
</gene>
<evidence type="ECO:0008006" key="4">
    <source>
        <dbReference type="Google" id="ProtNLM"/>
    </source>
</evidence>